<reference evidence="1 2" key="1">
    <citation type="submission" date="2019-04" db="EMBL/GenBank/DDBJ databases">
        <title>An improved genome assembly and genetic linkage map for asparagus bean, Vigna unguiculata ssp. sesquipedialis.</title>
        <authorList>
            <person name="Xia Q."/>
            <person name="Zhang R."/>
            <person name="Dong Y."/>
        </authorList>
    </citation>
    <scope>NUCLEOTIDE SEQUENCE [LARGE SCALE GENOMIC DNA]</scope>
    <source>
        <tissue evidence="1">Leaf</tissue>
    </source>
</reference>
<evidence type="ECO:0000313" key="2">
    <source>
        <dbReference type="Proteomes" id="UP000501690"/>
    </source>
</evidence>
<evidence type="ECO:0000313" key="1">
    <source>
        <dbReference type="EMBL" id="QCD91946.1"/>
    </source>
</evidence>
<organism evidence="1 2">
    <name type="scientific">Vigna unguiculata</name>
    <name type="common">Cowpea</name>
    <dbReference type="NCBI Taxonomy" id="3917"/>
    <lineage>
        <taxon>Eukaryota</taxon>
        <taxon>Viridiplantae</taxon>
        <taxon>Streptophyta</taxon>
        <taxon>Embryophyta</taxon>
        <taxon>Tracheophyta</taxon>
        <taxon>Spermatophyta</taxon>
        <taxon>Magnoliopsida</taxon>
        <taxon>eudicotyledons</taxon>
        <taxon>Gunneridae</taxon>
        <taxon>Pentapetalae</taxon>
        <taxon>rosids</taxon>
        <taxon>fabids</taxon>
        <taxon>Fabales</taxon>
        <taxon>Fabaceae</taxon>
        <taxon>Papilionoideae</taxon>
        <taxon>50 kb inversion clade</taxon>
        <taxon>NPAAA clade</taxon>
        <taxon>indigoferoid/millettioid clade</taxon>
        <taxon>Phaseoleae</taxon>
        <taxon>Vigna</taxon>
    </lineage>
</organism>
<keyword evidence="2" id="KW-1185">Reference proteome</keyword>
<name>A0A4D6LVB6_VIGUN</name>
<dbReference type="AlphaFoldDB" id="A0A4D6LVB6"/>
<proteinExistence type="predicted"/>
<accession>A0A4D6LVB6</accession>
<sequence length="96" mass="10673">MTRNGKSSGAGALSGEGLACLQIMRMRKAQRLRRTLAAETNTRWWPGATQTRERYRRTGTRAGFSVTLVSEIVSVERILFFVRGLGHVFLVVCVCA</sequence>
<dbReference type="Proteomes" id="UP000501690">
    <property type="component" value="Linkage Group LG5"/>
</dbReference>
<gene>
    <name evidence="1" type="ORF">DEO72_LG5g1</name>
</gene>
<protein>
    <submittedName>
        <fullName evidence="1">Uncharacterized protein</fullName>
    </submittedName>
</protein>
<dbReference type="EMBL" id="CP039349">
    <property type="protein sequence ID" value="QCD91946.1"/>
    <property type="molecule type" value="Genomic_DNA"/>
</dbReference>